<dbReference type="EMBL" id="HBIS01000697">
    <property type="protein sequence ID" value="CAE0606780.1"/>
    <property type="molecule type" value="Transcribed_RNA"/>
</dbReference>
<proteinExistence type="predicted"/>
<dbReference type="PANTHER" id="PTHR16161:SF0">
    <property type="entry name" value="TRANSCRIPTIONAL PROTEIN SWT1"/>
    <property type="match status" value="1"/>
</dbReference>
<organism evidence="2">
    <name type="scientific">Picocystis salinarum</name>
    <dbReference type="NCBI Taxonomy" id="88271"/>
    <lineage>
        <taxon>Eukaryota</taxon>
        <taxon>Viridiplantae</taxon>
        <taxon>Chlorophyta</taxon>
        <taxon>Picocystophyceae</taxon>
        <taxon>Picocystales</taxon>
        <taxon>Picocystaceae</taxon>
        <taxon>Picocystis</taxon>
    </lineage>
</organism>
<dbReference type="PANTHER" id="PTHR16161">
    <property type="entry name" value="TRANSCRIPTIONAL PROTEIN SWT1"/>
    <property type="match status" value="1"/>
</dbReference>
<dbReference type="AlphaFoldDB" id="A0A7S3XAX3"/>
<gene>
    <name evidence="2" type="ORF">PSAL00342_LOCUS596</name>
</gene>
<evidence type="ECO:0000313" key="2">
    <source>
        <dbReference type="EMBL" id="CAE0606780.1"/>
    </source>
</evidence>
<dbReference type="InterPro" id="IPR052626">
    <property type="entry name" value="SWT1_Regulator"/>
</dbReference>
<accession>A0A7S3XAX3</accession>
<sequence length="578" mass="64092">MEVVQVLERHRHTPVWMLDEDAHPMEGVTLELDIEERREQAPVIASTPEVPLVCVVLDTNIVLTHLAFVQSLKERYKPMCQVVSVVPWIVVCELDGLKSSTKGEETGPKVAELARNAIRCLKESATCPDGFMFVQTLAEFREGAKKLQKFTIESHVNNDDRILQCCIHYQQNMNEGATRNQGADFGAGVVLLSNDANLCVKALANGVSAMGMKDFPSRAEDLLLAAENTALGVEAPTHREDEGCQTLTTTEGITGTGSYELIKEAVEVFERVYNVVCLAQFERAMGELWVDVIEAKPPWKGRDMVSFLRRHWNAVFRDVMQTSLLQQIDVLDQIFRKLSKSKALEGTDVLKCIDAVEHLILKVPPEHAKLELVVHGQAKILKLHVVALLLVIPRSQKRVVEQSKRLEDPHVPPLLQDLDVASIQSGADGQISAAGGLQIIQMLPQAVEHQISSLGERDPHALGHRQHLGSSQQIQALTRDLQSLSDSIADACEVLSQSDAGAKDFERVFYRLGTLLNTILTNTMSRAVYIAPHEIFLLATSSPDVVAYFSHCRNQLTKTVELMQEWGGQANSVEIGMR</sequence>
<name>A0A7S3XAX3_9CHLO</name>
<feature type="domain" description="PIN" evidence="1">
    <location>
        <begin position="53"/>
        <end position="200"/>
    </location>
</feature>
<protein>
    <recommendedName>
        <fullName evidence="1">PIN domain-containing protein</fullName>
    </recommendedName>
</protein>
<dbReference type="Gene3D" id="3.40.50.1010">
    <property type="entry name" value="5'-nuclease"/>
    <property type="match status" value="1"/>
</dbReference>
<reference evidence="2" key="1">
    <citation type="submission" date="2021-01" db="EMBL/GenBank/DDBJ databases">
        <authorList>
            <person name="Corre E."/>
            <person name="Pelletier E."/>
            <person name="Niang G."/>
            <person name="Scheremetjew M."/>
            <person name="Finn R."/>
            <person name="Kale V."/>
            <person name="Holt S."/>
            <person name="Cochrane G."/>
            <person name="Meng A."/>
            <person name="Brown T."/>
            <person name="Cohen L."/>
        </authorList>
    </citation>
    <scope>NUCLEOTIDE SEQUENCE</scope>
    <source>
        <strain evidence="2">CCMP1897</strain>
    </source>
</reference>
<evidence type="ECO:0000259" key="1">
    <source>
        <dbReference type="SMART" id="SM00670"/>
    </source>
</evidence>
<dbReference type="SMART" id="SM00670">
    <property type="entry name" value="PINc"/>
    <property type="match status" value="1"/>
</dbReference>
<dbReference type="Pfam" id="PF13638">
    <property type="entry name" value="PIN_4"/>
    <property type="match status" value="1"/>
</dbReference>
<dbReference type="InterPro" id="IPR002716">
    <property type="entry name" value="PIN_dom"/>
</dbReference>
<dbReference type="SUPFAM" id="SSF88723">
    <property type="entry name" value="PIN domain-like"/>
    <property type="match status" value="1"/>
</dbReference>
<dbReference type="GO" id="GO:0005634">
    <property type="term" value="C:nucleus"/>
    <property type="evidence" value="ECO:0007669"/>
    <property type="project" value="TreeGrafter"/>
</dbReference>
<dbReference type="InterPro" id="IPR029060">
    <property type="entry name" value="PIN-like_dom_sf"/>
</dbReference>